<dbReference type="Proteomes" id="UP000242450">
    <property type="component" value="Chromosome 20"/>
</dbReference>
<organism evidence="1 2">
    <name type="scientific">Cervus elaphus hippelaphus</name>
    <name type="common">European red deer</name>
    <dbReference type="NCBI Taxonomy" id="46360"/>
    <lineage>
        <taxon>Eukaryota</taxon>
        <taxon>Metazoa</taxon>
        <taxon>Chordata</taxon>
        <taxon>Craniata</taxon>
        <taxon>Vertebrata</taxon>
        <taxon>Euteleostomi</taxon>
        <taxon>Mammalia</taxon>
        <taxon>Eutheria</taxon>
        <taxon>Laurasiatheria</taxon>
        <taxon>Artiodactyla</taxon>
        <taxon>Ruminantia</taxon>
        <taxon>Pecora</taxon>
        <taxon>Cervidae</taxon>
        <taxon>Cervinae</taxon>
        <taxon>Cervus</taxon>
    </lineage>
</organism>
<evidence type="ECO:0000313" key="1">
    <source>
        <dbReference type="EMBL" id="OWK04776.1"/>
    </source>
</evidence>
<accession>A0A212CFG9</accession>
<reference evidence="1 2" key="1">
    <citation type="journal article" date="2018" name="Mol. Genet. Genomics">
        <title>The red deer Cervus elaphus genome CerEla1.0: sequencing, annotating, genes, and chromosomes.</title>
        <authorList>
            <person name="Bana N.A."/>
            <person name="Nyiri A."/>
            <person name="Nagy J."/>
            <person name="Frank K."/>
            <person name="Nagy T."/>
            <person name="Steger V."/>
            <person name="Schiller M."/>
            <person name="Lakatos P."/>
            <person name="Sugar L."/>
            <person name="Horn P."/>
            <person name="Barta E."/>
            <person name="Orosz L."/>
        </authorList>
    </citation>
    <scope>NUCLEOTIDE SEQUENCE [LARGE SCALE GENOMIC DNA]</scope>
    <source>
        <strain evidence="1">Hungarian</strain>
    </source>
</reference>
<dbReference type="OrthoDB" id="639027at2759"/>
<keyword evidence="2" id="KW-1185">Reference proteome</keyword>
<dbReference type="EMBL" id="MKHE01000020">
    <property type="protein sequence ID" value="OWK04776.1"/>
    <property type="molecule type" value="Genomic_DNA"/>
</dbReference>
<dbReference type="AlphaFoldDB" id="A0A212CFG9"/>
<gene>
    <name evidence="1" type="ORF">Celaphus_00002462</name>
</gene>
<protein>
    <submittedName>
        <fullName evidence="1">Uncharacterized protein</fullName>
    </submittedName>
</protein>
<comment type="caution">
    <text evidence="1">The sequence shown here is derived from an EMBL/GenBank/DDBJ whole genome shotgun (WGS) entry which is preliminary data.</text>
</comment>
<evidence type="ECO:0000313" key="2">
    <source>
        <dbReference type="Proteomes" id="UP000242450"/>
    </source>
</evidence>
<name>A0A212CFG9_CEREH</name>
<proteinExistence type="predicted"/>
<sequence length="91" mass="9743">MVRNQRKTVVPHHPPWLAVLGTPHSLPHLMNPSISPAFLHLNKAHQKPGLLGEPPAMVLQTAVGIGSPLPLKTELGHLGEAHKSCPGAHLM</sequence>